<dbReference type="InterPro" id="IPR001478">
    <property type="entry name" value="PDZ"/>
</dbReference>
<gene>
    <name evidence="3" type="ORF">KUTeg_018255</name>
</gene>
<feature type="region of interest" description="Disordered" evidence="1">
    <location>
        <begin position="276"/>
        <end position="308"/>
    </location>
</feature>
<feature type="compositionally biased region" description="Polar residues" evidence="1">
    <location>
        <begin position="281"/>
        <end position="306"/>
    </location>
</feature>
<feature type="compositionally biased region" description="Basic residues" evidence="1">
    <location>
        <begin position="1"/>
        <end position="10"/>
    </location>
</feature>
<sequence length="460" mass="50022">MTLRRKKKRPAPPPPDYPVPHDGSDMLTREETAVLLEKVSTSPIISHKKLSHSSDCIKRVVTRMHLIKDENGLGIHIAGGKGSKKGDIGIFVAGVSEGGAAHRDGRLKRGDELLMINGKSLIGVTHPEAVEALRNSPRLVQLVVASKNFVLICNQKLPKKFNTPEEFKTPPEKPSEKSMLKLPRFDEPQTITIIKGARGKGLGFTIVGGSDSEKGNLGIYVRRIFPSGLIAEDGTMKEGDEILELNKDSLVGLTHKEALGKFRRLKRGPVTITFRSRIRSRANSPSMKSGNSTELSSDGSPVSTPGHSPYGSCANLQALDDTCSNKEGIGLGLSLIKKDIDGTSNIYIQDIHQGSPADKDGQLRKMDLILEVNNRPLQNLTLLDAYQIFRTLPPGQVNMLIKRGNKLKTITIDLPDNRTDKATQKVIGCYSKLPLEGITVLPVPSAAAHFLGLDVGDSYC</sequence>
<dbReference type="PROSITE" id="PS50106">
    <property type="entry name" value="PDZ"/>
    <property type="match status" value="3"/>
</dbReference>
<evidence type="ECO:0000256" key="1">
    <source>
        <dbReference type="SAM" id="MobiDB-lite"/>
    </source>
</evidence>
<dbReference type="InterPro" id="IPR036034">
    <property type="entry name" value="PDZ_sf"/>
</dbReference>
<dbReference type="CDD" id="cd06758">
    <property type="entry name" value="PDZ2_PDZD2-like"/>
    <property type="match status" value="1"/>
</dbReference>
<dbReference type="EMBL" id="JARBDR010000903">
    <property type="protein sequence ID" value="KAJ8304672.1"/>
    <property type="molecule type" value="Genomic_DNA"/>
</dbReference>
<dbReference type="SMART" id="SM00228">
    <property type="entry name" value="PDZ"/>
    <property type="match status" value="3"/>
</dbReference>
<dbReference type="PANTHER" id="PTHR11324:SF16">
    <property type="entry name" value="PDZ DOMAIN-CONTAINING PROTEIN 2"/>
    <property type="match status" value="1"/>
</dbReference>
<feature type="domain" description="PDZ" evidence="2">
    <location>
        <begin position="325"/>
        <end position="390"/>
    </location>
</feature>
<dbReference type="CDD" id="cd06759">
    <property type="entry name" value="PDZ3_PDZD2-PDZ1_hPro-IL-16-like"/>
    <property type="match status" value="1"/>
</dbReference>
<reference evidence="3 4" key="1">
    <citation type="submission" date="2022-12" db="EMBL/GenBank/DDBJ databases">
        <title>Chromosome-level genome of Tegillarca granosa.</title>
        <authorList>
            <person name="Kim J."/>
        </authorList>
    </citation>
    <scope>NUCLEOTIDE SEQUENCE [LARGE SCALE GENOMIC DNA]</scope>
    <source>
        <strain evidence="3">Teg-2019</strain>
        <tissue evidence="3">Adductor muscle</tissue>
    </source>
</reference>
<comment type="caution">
    <text evidence="3">The sequence shown here is derived from an EMBL/GenBank/DDBJ whole genome shotgun (WGS) entry which is preliminary data.</text>
</comment>
<evidence type="ECO:0000313" key="3">
    <source>
        <dbReference type="EMBL" id="KAJ8304672.1"/>
    </source>
</evidence>
<name>A0ABQ9EHB0_TEGGR</name>
<proteinExistence type="predicted"/>
<feature type="domain" description="PDZ" evidence="2">
    <location>
        <begin position="190"/>
        <end position="264"/>
    </location>
</feature>
<organism evidence="3 4">
    <name type="scientific">Tegillarca granosa</name>
    <name type="common">Malaysian cockle</name>
    <name type="synonym">Anadara granosa</name>
    <dbReference type="NCBI Taxonomy" id="220873"/>
    <lineage>
        <taxon>Eukaryota</taxon>
        <taxon>Metazoa</taxon>
        <taxon>Spiralia</taxon>
        <taxon>Lophotrochozoa</taxon>
        <taxon>Mollusca</taxon>
        <taxon>Bivalvia</taxon>
        <taxon>Autobranchia</taxon>
        <taxon>Pteriomorphia</taxon>
        <taxon>Arcoida</taxon>
        <taxon>Arcoidea</taxon>
        <taxon>Arcidae</taxon>
        <taxon>Tegillarca</taxon>
    </lineage>
</organism>
<dbReference type="Proteomes" id="UP001217089">
    <property type="component" value="Unassembled WGS sequence"/>
</dbReference>
<dbReference type="SUPFAM" id="SSF50156">
    <property type="entry name" value="PDZ domain-like"/>
    <property type="match status" value="3"/>
</dbReference>
<feature type="region of interest" description="Disordered" evidence="1">
    <location>
        <begin position="1"/>
        <end position="25"/>
    </location>
</feature>
<dbReference type="PANTHER" id="PTHR11324">
    <property type="entry name" value="IL16-RELATED"/>
    <property type="match status" value="1"/>
</dbReference>
<dbReference type="Pfam" id="PF00595">
    <property type="entry name" value="PDZ"/>
    <property type="match status" value="3"/>
</dbReference>
<keyword evidence="4" id="KW-1185">Reference proteome</keyword>
<protein>
    <recommendedName>
        <fullName evidence="2">PDZ domain-containing protein</fullName>
    </recommendedName>
</protein>
<dbReference type="Gene3D" id="2.30.42.10">
    <property type="match status" value="3"/>
</dbReference>
<accession>A0ABQ9EHB0</accession>
<evidence type="ECO:0000259" key="2">
    <source>
        <dbReference type="PROSITE" id="PS50106"/>
    </source>
</evidence>
<evidence type="ECO:0000313" key="4">
    <source>
        <dbReference type="Proteomes" id="UP001217089"/>
    </source>
</evidence>
<feature type="domain" description="PDZ" evidence="2">
    <location>
        <begin position="63"/>
        <end position="148"/>
    </location>
</feature>